<organism evidence="1 3">
    <name type="scientific">Clostridium coskatii</name>
    <dbReference type="NCBI Taxonomy" id="1705578"/>
    <lineage>
        <taxon>Bacteria</taxon>
        <taxon>Bacillati</taxon>
        <taxon>Bacillota</taxon>
        <taxon>Clostridia</taxon>
        <taxon>Eubacteriales</taxon>
        <taxon>Clostridiaceae</taxon>
        <taxon>Clostridium</taxon>
    </lineage>
</organism>
<dbReference type="InterPro" id="IPR010181">
    <property type="entry name" value="CGCAxxGCC_motif"/>
</dbReference>
<protein>
    <submittedName>
        <fullName evidence="1 2">Redox-active protein (C_GCAxxG_C_C)</fullName>
    </submittedName>
</protein>
<name>A0A162LCU3_9CLOT</name>
<keyword evidence="4" id="KW-1185">Reference proteome</keyword>
<dbReference type="EMBL" id="LROR01000081">
    <property type="protein sequence ID" value="OBR91085.1"/>
    <property type="molecule type" value="Genomic_DNA"/>
</dbReference>
<dbReference type="EMBL" id="LITQ01000023">
    <property type="protein sequence ID" value="OAA91876.1"/>
    <property type="molecule type" value="Genomic_DNA"/>
</dbReference>
<reference evidence="1 3" key="1">
    <citation type="journal article" date="2015" name="Biotechnol. Bioeng.">
        <title>Genome sequence and phenotypic characterization of Caulobacter segnis.</title>
        <authorList>
            <person name="Patel S."/>
            <person name="Fletcher B."/>
            <person name="Scott D.C."/>
            <person name="Ely B."/>
        </authorList>
    </citation>
    <scope>NUCLEOTIDE SEQUENCE [LARGE SCALE GENOMIC DNA]</scope>
    <source>
        <strain evidence="1 3">PS02</strain>
    </source>
</reference>
<dbReference type="PATRIC" id="fig|1705578.3.peg.1574"/>
<dbReference type="Proteomes" id="UP000077384">
    <property type="component" value="Unassembled WGS sequence"/>
</dbReference>
<dbReference type="Pfam" id="PF09719">
    <property type="entry name" value="C_GCAxxG_C_C"/>
    <property type="match status" value="1"/>
</dbReference>
<dbReference type="AlphaFoldDB" id="A0A162LCU3"/>
<sequence length="153" mass="17201">MNDTAFRIYKLASSGFCCTQIILKLALEDEETENTDLIRALNGLCGGLGSDEKVCGILTGGIAVIGLYAGKGEPREYHSENFQPMLSEYINWFKEEFESTECRDIIGIQKITDENGNINYPVKCGEILLKSYEKIQQIICKYGYDFGDRDDDV</sequence>
<accession>A0A162LCU3</accession>
<evidence type="ECO:0000313" key="3">
    <source>
        <dbReference type="Proteomes" id="UP000077384"/>
    </source>
</evidence>
<proteinExistence type="predicted"/>
<reference evidence="2 4" key="2">
    <citation type="journal article" date="2016" name="Front. Microbiol.">
        <title>Industrial Acetogenic Biocatalysts: A Comparative Metabolic and Genomic Analysis.</title>
        <authorList>
            <person name="Bengelsdorf F."/>
            <person name="Poehlein A."/>
            <person name="Sonja S."/>
            <person name="Erz C."/>
            <person name="Hummel T."/>
            <person name="Hoffmeister S."/>
            <person name="Daniel R."/>
            <person name="Durre P."/>
        </authorList>
    </citation>
    <scope>NUCLEOTIDE SEQUENCE [LARGE SCALE GENOMIC DNA]</scope>
    <source>
        <strain evidence="2 4">PTA-10522</strain>
    </source>
</reference>
<dbReference type="Proteomes" id="UP000093694">
    <property type="component" value="Unassembled WGS sequence"/>
</dbReference>
<evidence type="ECO:0000313" key="1">
    <source>
        <dbReference type="EMBL" id="OAA91876.1"/>
    </source>
</evidence>
<evidence type="ECO:0000313" key="4">
    <source>
        <dbReference type="Proteomes" id="UP000093694"/>
    </source>
</evidence>
<gene>
    <name evidence="2" type="ORF">CLCOS_35960</name>
    <name evidence="1" type="ORF">WX73_01178</name>
</gene>
<evidence type="ECO:0000313" key="2">
    <source>
        <dbReference type="EMBL" id="OBR91085.1"/>
    </source>
</evidence>
<dbReference type="NCBIfam" id="NF045669">
    <property type="entry name" value="DVU1555_fam_CGA"/>
    <property type="match status" value="1"/>
</dbReference>
<dbReference type="RefSeq" id="WP_013239057.1">
    <property type="nucleotide sequence ID" value="NZ_LITQ01000023.1"/>
</dbReference>
<comment type="caution">
    <text evidence="1">The sequence shown here is derived from an EMBL/GenBank/DDBJ whole genome shotgun (WGS) entry which is preliminary data.</text>
</comment>